<evidence type="ECO:0008006" key="6">
    <source>
        <dbReference type="Google" id="ProtNLM"/>
    </source>
</evidence>
<dbReference type="STRING" id="6412.T1FZ70"/>
<dbReference type="InParanoid" id="T1FZ70"/>
<dbReference type="EMBL" id="AMQM01001301">
    <property type="status" value="NOT_ANNOTATED_CDS"/>
    <property type="molecule type" value="Genomic_DNA"/>
</dbReference>
<dbReference type="GO" id="GO:0060271">
    <property type="term" value="P:cilium assembly"/>
    <property type="evidence" value="ECO:0007669"/>
    <property type="project" value="InterPro"/>
</dbReference>
<feature type="region of interest" description="Disordered" evidence="2">
    <location>
        <begin position="394"/>
        <end position="429"/>
    </location>
</feature>
<dbReference type="eggNOG" id="ENOG502QSBR">
    <property type="taxonomic scope" value="Eukaryota"/>
</dbReference>
<evidence type="ECO:0000313" key="5">
    <source>
        <dbReference type="Proteomes" id="UP000015101"/>
    </source>
</evidence>
<dbReference type="OrthoDB" id="276029at2759"/>
<name>T1FZ70_HELRO</name>
<feature type="coiled-coil region" evidence="1">
    <location>
        <begin position="19"/>
        <end position="67"/>
    </location>
</feature>
<reference evidence="5" key="1">
    <citation type="submission" date="2012-12" db="EMBL/GenBank/DDBJ databases">
        <authorList>
            <person name="Hellsten U."/>
            <person name="Grimwood J."/>
            <person name="Chapman J.A."/>
            <person name="Shapiro H."/>
            <person name="Aerts A."/>
            <person name="Otillar R.P."/>
            <person name="Terry A.Y."/>
            <person name="Boore J.L."/>
            <person name="Simakov O."/>
            <person name="Marletaz F."/>
            <person name="Cho S.-J."/>
            <person name="Edsinger-Gonzales E."/>
            <person name="Havlak P."/>
            <person name="Kuo D.-H."/>
            <person name="Larsson T."/>
            <person name="Lv J."/>
            <person name="Arendt D."/>
            <person name="Savage R."/>
            <person name="Osoegawa K."/>
            <person name="de Jong P."/>
            <person name="Lindberg D.R."/>
            <person name="Seaver E.C."/>
            <person name="Weisblat D.A."/>
            <person name="Putnam N.H."/>
            <person name="Grigoriev I.V."/>
            <person name="Rokhsar D.S."/>
        </authorList>
    </citation>
    <scope>NUCLEOTIDE SEQUENCE</scope>
</reference>
<evidence type="ECO:0000256" key="1">
    <source>
        <dbReference type="SAM" id="Coils"/>
    </source>
</evidence>
<sequence>MNRLEEESNTNKYLVNERLPQEKEQLKRMTNELQRIALEPAMGQSDLDEIQQQIRTVNLEINKLIEAKMKTMDDGEGKARGGELYRQQAAIVRNKKASTAETLNAVRSEMMKLEQECNDKRMKLREIGGGGDYLQGDEFKRFATQMRAKHTAYKAKKQELNELKTECGLLIRTNEILDKQSRDINEQLTTYESSKGVKGYHETQDALEKVSSQKGQIDDEKGKTLQDISIMVQQLNNQIDKKKATLAPIIKELRPLRQKLLELCQEHKELKTRYDTMQTGYGSNWSNLEKEVTSHKEDINSNESKIHYLKLVTKSMEALLQRAEIEATKNGVAGGNSNSGRSLREIFNRNIMEQENLNKQLKEKQKNLKDNQESNVKQAKSWRDLEKLMQAKLKLMTSSSSSGSAEKHPSNNEMESGKHQGKSSDRLVL</sequence>
<accession>T1FZ70</accession>
<gene>
    <name evidence="4" type="primary">20214118</name>
    <name evidence="3" type="ORF">HELRODRAFT_67887</name>
</gene>
<dbReference type="EnsemblMetazoa" id="HelroT67887">
    <property type="protein sequence ID" value="HelroP67887"/>
    <property type="gene ID" value="HelroG67887"/>
</dbReference>
<keyword evidence="1" id="KW-0175">Coiled coil</keyword>
<dbReference type="PANTHER" id="PTHR15614:SF2">
    <property type="entry name" value="INTRAFLAGELLAR TRANSPORT PROTEIN 81 HOMOLOG"/>
    <property type="match status" value="1"/>
</dbReference>
<dbReference type="KEGG" id="hro:HELRODRAFT_67887"/>
<dbReference type="GeneID" id="20214118"/>
<proteinExistence type="predicted"/>
<dbReference type="GO" id="GO:0042073">
    <property type="term" value="P:intraciliary transport"/>
    <property type="evidence" value="ECO:0000318"/>
    <property type="project" value="GO_Central"/>
</dbReference>
<dbReference type="InterPro" id="IPR029600">
    <property type="entry name" value="IFT81"/>
</dbReference>
<reference evidence="4" key="3">
    <citation type="submission" date="2015-06" db="UniProtKB">
        <authorList>
            <consortium name="EnsemblMetazoa"/>
        </authorList>
    </citation>
    <scope>IDENTIFICATION</scope>
</reference>
<dbReference type="HOGENOM" id="CLU_639810_0_0_1"/>
<feature type="region of interest" description="Disordered" evidence="2">
    <location>
        <begin position="364"/>
        <end position="383"/>
    </location>
</feature>
<evidence type="ECO:0000313" key="3">
    <source>
        <dbReference type="EMBL" id="ESN96097.1"/>
    </source>
</evidence>
<organism evidence="4 5">
    <name type="scientific">Helobdella robusta</name>
    <name type="common">Californian leech</name>
    <dbReference type="NCBI Taxonomy" id="6412"/>
    <lineage>
        <taxon>Eukaryota</taxon>
        <taxon>Metazoa</taxon>
        <taxon>Spiralia</taxon>
        <taxon>Lophotrochozoa</taxon>
        <taxon>Annelida</taxon>
        <taxon>Clitellata</taxon>
        <taxon>Hirudinea</taxon>
        <taxon>Rhynchobdellida</taxon>
        <taxon>Glossiphoniidae</taxon>
        <taxon>Helobdella</taxon>
    </lineage>
</organism>
<dbReference type="GO" id="GO:0015631">
    <property type="term" value="F:tubulin binding"/>
    <property type="evidence" value="ECO:0000318"/>
    <property type="project" value="GO_Central"/>
</dbReference>
<dbReference type="GO" id="GO:0030992">
    <property type="term" value="C:intraciliary transport particle B"/>
    <property type="evidence" value="ECO:0000318"/>
    <property type="project" value="GO_Central"/>
</dbReference>
<dbReference type="EMBL" id="KB097495">
    <property type="protein sequence ID" value="ESN96097.1"/>
    <property type="molecule type" value="Genomic_DNA"/>
</dbReference>
<reference evidence="3 5" key="2">
    <citation type="journal article" date="2013" name="Nature">
        <title>Insights into bilaterian evolution from three spiralian genomes.</title>
        <authorList>
            <person name="Simakov O."/>
            <person name="Marletaz F."/>
            <person name="Cho S.J."/>
            <person name="Edsinger-Gonzales E."/>
            <person name="Havlak P."/>
            <person name="Hellsten U."/>
            <person name="Kuo D.H."/>
            <person name="Larsson T."/>
            <person name="Lv J."/>
            <person name="Arendt D."/>
            <person name="Savage R."/>
            <person name="Osoegawa K."/>
            <person name="de Jong P."/>
            <person name="Grimwood J."/>
            <person name="Chapman J.A."/>
            <person name="Shapiro H."/>
            <person name="Aerts A."/>
            <person name="Otillar R.P."/>
            <person name="Terry A.Y."/>
            <person name="Boore J.L."/>
            <person name="Grigoriev I.V."/>
            <person name="Lindberg D.R."/>
            <person name="Seaver E.C."/>
            <person name="Weisblat D.A."/>
            <person name="Putnam N.H."/>
            <person name="Rokhsar D.S."/>
        </authorList>
    </citation>
    <scope>NUCLEOTIDE SEQUENCE</scope>
</reference>
<protein>
    <recommendedName>
        <fullName evidence="6">Intraflagellar transport protein 81 homolog</fullName>
    </recommendedName>
</protein>
<dbReference type="CTD" id="20214118"/>
<dbReference type="PANTHER" id="PTHR15614">
    <property type="entry name" value="INTRAFLAGELLAR TRANSPORT PROTEIN 81 HOMOLOG"/>
    <property type="match status" value="1"/>
</dbReference>
<feature type="compositionally biased region" description="Basic and acidic residues" evidence="2">
    <location>
        <begin position="405"/>
        <end position="429"/>
    </location>
</feature>
<dbReference type="AlphaFoldDB" id="T1FZ70"/>
<dbReference type="RefSeq" id="XP_009025153.1">
    <property type="nucleotide sequence ID" value="XM_009026905.1"/>
</dbReference>
<evidence type="ECO:0000313" key="4">
    <source>
        <dbReference type="EnsemblMetazoa" id="HelroP67887"/>
    </source>
</evidence>
<keyword evidence="5" id="KW-1185">Reference proteome</keyword>
<dbReference type="OMA" id="CKMEIAG"/>
<dbReference type="GO" id="GO:0036064">
    <property type="term" value="C:ciliary basal body"/>
    <property type="evidence" value="ECO:0000318"/>
    <property type="project" value="GO_Central"/>
</dbReference>
<dbReference type="Proteomes" id="UP000015101">
    <property type="component" value="Unassembled WGS sequence"/>
</dbReference>
<evidence type="ECO:0000256" key="2">
    <source>
        <dbReference type="SAM" id="MobiDB-lite"/>
    </source>
</evidence>
<feature type="coiled-coil region" evidence="1">
    <location>
        <begin position="96"/>
        <end position="166"/>
    </location>
</feature>